<dbReference type="eggNOG" id="arCOG01915">
    <property type="taxonomic scope" value="Archaea"/>
</dbReference>
<dbReference type="SMART" id="SM00244">
    <property type="entry name" value="PHB"/>
    <property type="match status" value="1"/>
</dbReference>
<dbReference type="GO" id="GO:0005886">
    <property type="term" value="C:plasma membrane"/>
    <property type="evidence" value="ECO:0007669"/>
    <property type="project" value="InterPro"/>
</dbReference>
<gene>
    <name evidence="6" type="ordered locus">Calag_0763</name>
</gene>
<dbReference type="KEGG" id="clg:Calag_0763"/>
<evidence type="ECO:0000313" key="6">
    <source>
        <dbReference type="EMBL" id="AFZ70507.1"/>
    </source>
</evidence>
<evidence type="ECO:0000313" key="7">
    <source>
        <dbReference type="Proteomes" id="UP000010469"/>
    </source>
</evidence>
<dbReference type="RefSeq" id="WP_015232404.1">
    <property type="nucleotide sequence ID" value="NC_019791.1"/>
</dbReference>
<keyword evidence="6" id="KW-0378">Hydrolase</keyword>
<dbReference type="Proteomes" id="UP000010469">
    <property type="component" value="Chromosome"/>
</dbReference>
<comment type="subcellular location">
    <subcellularLocation>
        <location evidence="1">Membrane</location>
        <topology evidence="1">Single-pass membrane protein</topology>
    </subcellularLocation>
</comment>
<evidence type="ECO:0000256" key="4">
    <source>
        <dbReference type="SAM" id="Phobius"/>
    </source>
</evidence>
<keyword evidence="3 4" id="KW-0472">Membrane</keyword>
<organism evidence="6 7">
    <name type="scientific">Caldisphaera lagunensis (strain DSM 15908 / JCM 11604 / ANMR 0165 / IC-154)</name>
    <dbReference type="NCBI Taxonomy" id="1056495"/>
    <lineage>
        <taxon>Archaea</taxon>
        <taxon>Thermoproteota</taxon>
        <taxon>Thermoprotei</taxon>
        <taxon>Acidilobales</taxon>
        <taxon>Caldisphaeraceae</taxon>
        <taxon>Caldisphaera</taxon>
    </lineage>
</organism>
<dbReference type="OrthoDB" id="10752at2157"/>
<dbReference type="SUPFAM" id="SSF117892">
    <property type="entry name" value="Band 7/SPFH domain"/>
    <property type="match status" value="1"/>
</dbReference>
<feature type="transmembrane region" description="Helical" evidence="4">
    <location>
        <begin position="6"/>
        <end position="23"/>
    </location>
</feature>
<proteinExistence type="inferred from homology"/>
<dbReference type="InterPro" id="IPR036013">
    <property type="entry name" value="Band_7/SPFH_dom_sf"/>
</dbReference>
<accession>L0ABK1</accession>
<dbReference type="GeneID" id="14212023"/>
<dbReference type="Pfam" id="PF01145">
    <property type="entry name" value="Band_7"/>
    <property type="match status" value="1"/>
</dbReference>
<dbReference type="PROSITE" id="PS01270">
    <property type="entry name" value="BAND_7"/>
    <property type="match status" value="1"/>
</dbReference>
<keyword evidence="4" id="KW-0812">Transmembrane</keyword>
<protein>
    <submittedName>
        <fullName evidence="6">Membrane protease subunit, stomatin/prohibitin</fullName>
    </submittedName>
</protein>
<dbReference type="Gene3D" id="6.10.250.2090">
    <property type="match status" value="1"/>
</dbReference>
<dbReference type="STRING" id="1056495.Calag_0763"/>
<dbReference type="InterPro" id="IPR001972">
    <property type="entry name" value="Stomatin_HflK_fam"/>
</dbReference>
<dbReference type="InterPro" id="IPR001107">
    <property type="entry name" value="Band_7"/>
</dbReference>
<name>L0ABK1_CALLD</name>
<dbReference type="InParanoid" id="L0ABK1"/>
<dbReference type="FunCoup" id="L0ABK1">
    <property type="interactions" value="22"/>
</dbReference>
<dbReference type="PRINTS" id="PR00721">
    <property type="entry name" value="STOMATIN"/>
</dbReference>
<dbReference type="FunFam" id="3.30.479.30:FF:000004">
    <property type="entry name" value="Putative membrane protease family, stomatin"/>
    <property type="match status" value="1"/>
</dbReference>
<comment type="similarity">
    <text evidence="2">Belongs to the band 7/mec-2 family.</text>
</comment>
<dbReference type="InterPro" id="IPR018080">
    <property type="entry name" value="Band_7/stomatin-like_CS"/>
</dbReference>
<dbReference type="PANTHER" id="PTHR10264">
    <property type="entry name" value="BAND 7 PROTEIN-RELATED"/>
    <property type="match status" value="1"/>
</dbReference>
<dbReference type="AlphaFoldDB" id="L0ABK1"/>
<evidence type="ECO:0000256" key="1">
    <source>
        <dbReference type="ARBA" id="ARBA00004167"/>
    </source>
</evidence>
<dbReference type="GO" id="GO:0098552">
    <property type="term" value="C:side of membrane"/>
    <property type="evidence" value="ECO:0007669"/>
    <property type="project" value="UniProtKB-ARBA"/>
</dbReference>
<dbReference type="InterPro" id="IPR043202">
    <property type="entry name" value="Band-7_stomatin-like"/>
</dbReference>
<keyword evidence="4" id="KW-1133">Transmembrane helix</keyword>
<sequence length="313" mass="35206">MGNLFYILLIKYTFLNFQNLIIIEAKNLVNLALLAIEIFIALIVIIILLSGIKVVKEWERIPVLVLGRFRGLKGPGIVYVIPLISQIPFRISTRLQALAFRTEQSLTKDNVPVIVDAVMYYQPVDLQKVVLSVENYNVATQLAAETTLREVIGQTVLDELLAERDKVAALARNIIDSKTEAWGVKVTAVEIRNVEIPHDLVEAMSRQAQAERERRARVTLAEAEYEAAQKMVEAANLYKDHDEAFMLRWMNMIYELGMEGKNTLMLIPVNLPAAGPTSGSPLGVFGIQKMQELMQTQQTQQSQQTKQQGEQKG</sequence>
<feature type="domain" description="Band 7" evidence="5">
    <location>
        <begin position="50"/>
        <end position="208"/>
    </location>
</feature>
<reference evidence="7" key="1">
    <citation type="submission" date="2012-03" db="EMBL/GenBank/DDBJ databases">
        <title>Complete genome of Caldisphaera lagunensis DSM 15908.</title>
        <authorList>
            <person name="Lucas S."/>
            <person name="Copeland A."/>
            <person name="Lapidus A."/>
            <person name="Glavina del Rio T."/>
            <person name="Dalin E."/>
            <person name="Tice H."/>
            <person name="Bruce D."/>
            <person name="Goodwin L."/>
            <person name="Pitluck S."/>
            <person name="Peters L."/>
            <person name="Mikhailova N."/>
            <person name="Teshima H."/>
            <person name="Kyrpides N."/>
            <person name="Mavromatis K."/>
            <person name="Ivanova N."/>
            <person name="Brettin T."/>
            <person name="Detter J.C."/>
            <person name="Han C."/>
            <person name="Larimer F."/>
            <person name="Land M."/>
            <person name="Hauser L."/>
            <person name="Markowitz V."/>
            <person name="Cheng J.-F."/>
            <person name="Hugenholtz P."/>
            <person name="Woyke T."/>
            <person name="Wu D."/>
            <person name="Spring S."/>
            <person name="Schroeder M."/>
            <person name="Brambilla E."/>
            <person name="Klenk H.-P."/>
            <person name="Eisen J.A."/>
        </authorList>
    </citation>
    <scope>NUCLEOTIDE SEQUENCE [LARGE SCALE GENOMIC DNA]</scope>
    <source>
        <strain evidence="7">DSM 15908 / JCM 11604 / IC-154</strain>
    </source>
</reference>
<evidence type="ECO:0000256" key="2">
    <source>
        <dbReference type="ARBA" id="ARBA00008164"/>
    </source>
</evidence>
<feature type="transmembrane region" description="Helical" evidence="4">
    <location>
        <begin position="30"/>
        <end position="52"/>
    </location>
</feature>
<evidence type="ECO:0000256" key="3">
    <source>
        <dbReference type="ARBA" id="ARBA00023136"/>
    </source>
</evidence>
<dbReference type="Gene3D" id="3.30.479.30">
    <property type="entry name" value="Band 7 domain"/>
    <property type="match status" value="1"/>
</dbReference>
<keyword evidence="7" id="KW-1185">Reference proteome</keyword>
<dbReference type="GO" id="GO:0006508">
    <property type="term" value="P:proteolysis"/>
    <property type="evidence" value="ECO:0007669"/>
    <property type="project" value="UniProtKB-KW"/>
</dbReference>
<dbReference type="EMBL" id="CP003378">
    <property type="protein sequence ID" value="AFZ70507.1"/>
    <property type="molecule type" value="Genomic_DNA"/>
</dbReference>
<dbReference type="GO" id="GO:0008233">
    <property type="term" value="F:peptidase activity"/>
    <property type="evidence" value="ECO:0007669"/>
    <property type="project" value="UniProtKB-KW"/>
</dbReference>
<evidence type="ECO:0000259" key="5">
    <source>
        <dbReference type="SMART" id="SM00244"/>
    </source>
</evidence>
<dbReference type="HOGENOM" id="CLU_024949_3_3_2"/>
<dbReference type="PANTHER" id="PTHR10264:SF19">
    <property type="entry name" value="AT06885P-RELATED"/>
    <property type="match status" value="1"/>
</dbReference>
<keyword evidence="6" id="KW-0645">Protease</keyword>